<evidence type="ECO:0000256" key="1">
    <source>
        <dbReference type="SAM" id="Phobius"/>
    </source>
</evidence>
<feature type="transmembrane region" description="Helical" evidence="1">
    <location>
        <begin position="74"/>
        <end position="103"/>
    </location>
</feature>
<reference evidence="2 3" key="1">
    <citation type="submission" date="2015-04" db="EMBL/GenBank/DDBJ databases">
        <title>Whole genome shotgun sequence of Flavihumibacter petaseus NBRC 106054.</title>
        <authorList>
            <person name="Miyazawa S."/>
            <person name="Hosoyama A."/>
            <person name="Hashimoto M."/>
            <person name="Noguchi M."/>
            <person name="Tsuchikane K."/>
            <person name="Ohji S."/>
            <person name="Yamazoe A."/>
            <person name="Ichikawa N."/>
            <person name="Kimura A."/>
            <person name="Fujita N."/>
        </authorList>
    </citation>
    <scope>NUCLEOTIDE SEQUENCE [LARGE SCALE GENOMIC DNA]</scope>
    <source>
        <strain evidence="2 3">NBRC 106054</strain>
    </source>
</reference>
<proteinExistence type="predicted"/>
<protein>
    <submittedName>
        <fullName evidence="2">Uncharacterized protein</fullName>
    </submittedName>
</protein>
<evidence type="ECO:0000313" key="3">
    <source>
        <dbReference type="Proteomes" id="UP000033121"/>
    </source>
</evidence>
<keyword evidence="1" id="KW-0472">Membrane</keyword>
<name>A0A0E9N489_9BACT</name>
<dbReference type="RefSeq" id="WP_046370391.1">
    <property type="nucleotide sequence ID" value="NZ_BBWV01000003.1"/>
</dbReference>
<feature type="transmembrane region" description="Helical" evidence="1">
    <location>
        <begin position="20"/>
        <end position="38"/>
    </location>
</feature>
<comment type="caution">
    <text evidence="2">The sequence shown here is derived from an EMBL/GenBank/DDBJ whole genome shotgun (WGS) entry which is preliminary data.</text>
</comment>
<dbReference type="STRING" id="1220578.FPE01S_03_05080"/>
<evidence type="ECO:0000313" key="2">
    <source>
        <dbReference type="EMBL" id="GAO44471.1"/>
    </source>
</evidence>
<dbReference type="OrthoDB" id="660475at2"/>
<feature type="transmembrane region" description="Helical" evidence="1">
    <location>
        <begin position="44"/>
        <end position="62"/>
    </location>
</feature>
<organism evidence="2 3">
    <name type="scientific">Flavihumibacter petaseus NBRC 106054</name>
    <dbReference type="NCBI Taxonomy" id="1220578"/>
    <lineage>
        <taxon>Bacteria</taxon>
        <taxon>Pseudomonadati</taxon>
        <taxon>Bacteroidota</taxon>
        <taxon>Chitinophagia</taxon>
        <taxon>Chitinophagales</taxon>
        <taxon>Chitinophagaceae</taxon>
        <taxon>Flavihumibacter</taxon>
    </lineage>
</organism>
<sequence>MVYDYVVTLQNRSRKLIDRFSILASGISGVVFFTIFLLDPEHRLIHLVGGAVVLVLAAVNLYKSTRLREAVSYNYILVIAGIIWASMPFSQWLSFLLLIMGLLEKQAKKNLEIGFHQDMIVFNSFPRKKYHWKDFSNIVLRDNLLTLDFVNNRLLQRETIDEEGDADEDEFNAYCRSHLS</sequence>
<keyword evidence="3" id="KW-1185">Reference proteome</keyword>
<accession>A0A0E9N489</accession>
<dbReference type="Proteomes" id="UP000033121">
    <property type="component" value="Unassembled WGS sequence"/>
</dbReference>
<keyword evidence="1" id="KW-1133">Transmembrane helix</keyword>
<keyword evidence="1" id="KW-0812">Transmembrane</keyword>
<dbReference type="AlphaFoldDB" id="A0A0E9N489"/>
<gene>
    <name evidence="2" type="ORF">FPE01S_03_05080</name>
</gene>
<dbReference type="EMBL" id="BBWV01000003">
    <property type="protein sequence ID" value="GAO44471.1"/>
    <property type="molecule type" value="Genomic_DNA"/>
</dbReference>